<evidence type="ECO:0000256" key="4">
    <source>
        <dbReference type="ARBA" id="ARBA00022840"/>
    </source>
</evidence>
<keyword evidence="1" id="KW-0808">Transferase</keyword>
<organism evidence="9 10">
    <name type="scientific">Simiduia agarivorans (strain DSM 21679 / JCM 13881 / BCRC 17597 / SA1)</name>
    <dbReference type="NCBI Taxonomy" id="1117647"/>
    <lineage>
        <taxon>Bacteria</taxon>
        <taxon>Pseudomonadati</taxon>
        <taxon>Pseudomonadota</taxon>
        <taxon>Gammaproteobacteria</taxon>
        <taxon>Cellvibrionales</taxon>
        <taxon>Cellvibrionaceae</taxon>
        <taxon>Simiduia</taxon>
    </lineage>
</organism>
<dbReference type="NCBIfam" id="TIGR00476">
    <property type="entry name" value="selD"/>
    <property type="match status" value="1"/>
</dbReference>
<evidence type="ECO:0000259" key="6">
    <source>
        <dbReference type="Pfam" id="PF00586"/>
    </source>
</evidence>
<evidence type="ECO:0000259" key="8">
    <source>
        <dbReference type="Pfam" id="PF07992"/>
    </source>
</evidence>
<protein>
    <submittedName>
        <fullName evidence="9">Selenide, water dikinase</fullName>
    </submittedName>
</protein>
<dbReference type="KEGG" id="saga:M5M_11070"/>
<reference evidence="9 10" key="1">
    <citation type="journal article" date="2013" name="Genome Announc.">
        <title>Complete genome sequence of Simiduia agarivorans SA1(T), a marine bacterium able to degrade a variety of polysaccharides.</title>
        <authorList>
            <person name="Lin S.Y."/>
            <person name="Shieh W.Y."/>
            <person name="Chen J.S."/>
            <person name="Tang S.L."/>
        </authorList>
    </citation>
    <scope>NUCLEOTIDE SEQUENCE [LARGE SCALE GENOMIC DNA]</scope>
    <source>
        <strain evidence="10">DSM 21679 / JCM 13881 / BCRC 17597 / SA1</strain>
    </source>
</reference>
<dbReference type="InterPro" id="IPR036921">
    <property type="entry name" value="PurM-like_N_sf"/>
</dbReference>
<dbReference type="AlphaFoldDB" id="K4KK64"/>
<dbReference type="NCBIfam" id="TIGR03169">
    <property type="entry name" value="Nterm_to_SelD"/>
    <property type="match status" value="1"/>
</dbReference>
<evidence type="ECO:0000313" key="9">
    <source>
        <dbReference type="EMBL" id="AFU99391.1"/>
    </source>
</evidence>
<dbReference type="Pfam" id="PF02769">
    <property type="entry name" value="AIRS_C"/>
    <property type="match status" value="1"/>
</dbReference>
<dbReference type="InterPro" id="IPR004536">
    <property type="entry name" value="SPS/SelD"/>
</dbReference>
<dbReference type="InterPro" id="IPR036676">
    <property type="entry name" value="PurM-like_C_sf"/>
</dbReference>
<dbReference type="Gene3D" id="3.90.650.10">
    <property type="entry name" value="PurM-like C-terminal domain"/>
    <property type="match status" value="1"/>
</dbReference>
<dbReference type="PANTHER" id="PTHR10256">
    <property type="entry name" value="SELENIDE, WATER DIKINASE"/>
    <property type="match status" value="1"/>
</dbReference>
<dbReference type="InterPro" id="IPR023753">
    <property type="entry name" value="FAD/NAD-binding_dom"/>
</dbReference>
<dbReference type="SUPFAM" id="SSF51905">
    <property type="entry name" value="FAD/NAD(P)-binding domain"/>
    <property type="match status" value="2"/>
</dbReference>
<dbReference type="Gene3D" id="3.30.1330.10">
    <property type="entry name" value="PurM-like, N-terminal domain"/>
    <property type="match status" value="1"/>
</dbReference>
<dbReference type="STRING" id="1117647.M5M_11070"/>
<dbReference type="InterPro" id="IPR010918">
    <property type="entry name" value="PurM-like_C_dom"/>
</dbReference>
<dbReference type="Pfam" id="PF07992">
    <property type="entry name" value="Pyr_redox_2"/>
    <property type="match status" value="1"/>
</dbReference>
<dbReference type="RefSeq" id="WP_015047555.1">
    <property type="nucleotide sequence ID" value="NC_018868.3"/>
</dbReference>
<dbReference type="GO" id="GO:0004756">
    <property type="term" value="F:selenide, water dikinase activity"/>
    <property type="evidence" value="ECO:0007669"/>
    <property type="project" value="TreeGrafter"/>
</dbReference>
<evidence type="ECO:0000256" key="1">
    <source>
        <dbReference type="ARBA" id="ARBA00022679"/>
    </source>
</evidence>
<feature type="domain" description="PurM-like C-terminal" evidence="7">
    <location>
        <begin position="557"/>
        <end position="727"/>
    </location>
</feature>
<keyword evidence="10" id="KW-1185">Reference proteome</keyword>
<feature type="domain" description="PurM-like N-terminal" evidence="6">
    <location>
        <begin position="437"/>
        <end position="545"/>
    </location>
</feature>
<dbReference type="SUPFAM" id="SSF55326">
    <property type="entry name" value="PurM N-terminal domain-like"/>
    <property type="match status" value="1"/>
</dbReference>
<sequence>MPASPILKDLVLLGGGHAHALVLRQWAMQPMPGVRLTLVSPEPHTPYSGMLPGLIAGQYSFDQTHIDLDRLCALTGARFIRAAATGIDCAHKTLTFDDRPPLAFDLLSVDVGGAPDLAIAGSQQAVPVKPISRFYARWQSMQASLAERPRQTIAIAGGGAAAVELAAALRASAPDTRIGLYFPAGQLLSGYSAGFRRKVSQALAHRAIELHEGARLTRIEPHQFETERGDTEAFDLLLLCTPVRAPDWLARQDIATDSNGFMVVNDHLQNPRYPWLFGAGDCVSLQHQPRPKAGVYAVRQAPVLFHNLRAALLAEPLIAYRAQTSFLSLLSLADGSALASRPGGFMPSFSGSWVWRWKDRIDRRFMAMFENLTAPMQASTGAPDARLWDDKTPAPGALAMRCGGCGAKVGGDILQRALAELETVTHPEVLIGLDQPDDAAAVRFAADTTLVQSVDQFRAVIDDPWLQGRIAALHALSDLDAMHAQPHTAQALVTLPYAADAISERDLGQLMQGAVRELNATHCQLTGGHTSEGAELSLGFAVNGVAGSRLMTKAGLQPGDYLLLTQPLGTGCLFAARAQGAARGRWISEALKVMTQSNRTAGHILFDQGAHACTDVTGFGLAGHLTEMLRASFVSARVNPALVPLLPGALELISQGWVSSLYDSNLRIKSALAAPEALADPRVRLWFDPQTSGGLLAALPPPAAGQALEQLRAAGYHAAIIGKVVPDAGWLIETGNFSPKTPV</sequence>
<evidence type="ECO:0000259" key="7">
    <source>
        <dbReference type="Pfam" id="PF02769"/>
    </source>
</evidence>
<dbReference type="CDD" id="cd02195">
    <property type="entry name" value="SelD"/>
    <property type="match status" value="1"/>
</dbReference>
<dbReference type="InterPro" id="IPR017584">
    <property type="entry name" value="Pyridine_nucleo_diS_OxRdtase_N"/>
</dbReference>
<dbReference type="OrthoDB" id="9767928at2"/>
<evidence type="ECO:0000256" key="5">
    <source>
        <dbReference type="ARBA" id="ARBA00023266"/>
    </source>
</evidence>
<dbReference type="InterPro" id="IPR036188">
    <property type="entry name" value="FAD/NAD-bd_sf"/>
</dbReference>
<dbReference type="GO" id="GO:0016260">
    <property type="term" value="P:selenocysteine biosynthetic process"/>
    <property type="evidence" value="ECO:0007669"/>
    <property type="project" value="TreeGrafter"/>
</dbReference>
<feature type="domain" description="FAD/NAD(P)-binding" evidence="8">
    <location>
        <begin position="9"/>
        <end position="301"/>
    </location>
</feature>
<dbReference type="Gene3D" id="3.50.50.100">
    <property type="match status" value="1"/>
</dbReference>
<dbReference type="GO" id="GO:0005524">
    <property type="term" value="F:ATP binding"/>
    <property type="evidence" value="ECO:0007669"/>
    <property type="project" value="UniProtKB-KW"/>
</dbReference>
<dbReference type="eggNOG" id="COG0709">
    <property type="taxonomic scope" value="Bacteria"/>
</dbReference>
<evidence type="ECO:0000256" key="3">
    <source>
        <dbReference type="ARBA" id="ARBA00022777"/>
    </source>
</evidence>
<evidence type="ECO:0000313" key="10">
    <source>
        <dbReference type="Proteomes" id="UP000000466"/>
    </source>
</evidence>
<dbReference type="GO" id="GO:0016491">
    <property type="term" value="F:oxidoreductase activity"/>
    <property type="evidence" value="ECO:0007669"/>
    <property type="project" value="InterPro"/>
</dbReference>
<dbReference type="Proteomes" id="UP000000466">
    <property type="component" value="Chromosome"/>
</dbReference>
<name>K4KK64_SIMAS</name>
<dbReference type="eggNOG" id="COG1252">
    <property type="taxonomic scope" value="Bacteria"/>
</dbReference>
<proteinExistence type="predicted"/>
<keyword evidence="3" id="KW-0418">Kinase</keyword>
<evidence type="ECO:0000256" key="2">
    <source>
        <dbReference type="ARBA" id="ARBA00022741"/>
    </source>
</evidence>
<keyword evidence="4" id="KW-0067">ATP-binding</keyword>
<dbReference type="GO" id="GO:0005737">
    <property type="term" value="C:cytoplasm"/>
    <property type="evidence" value="ECO:0007669"/>
    <property type="project" value="TreeGrafter"/>
</dbReference>
<dbReference type="HOGENOM" id="CLU_019558_0_0_6"/>
<dbReference type="EMBL" id="CP003746">
    <property type="protein sequence ID" value="AFU99391.1"/>
    <property type="molecule type" value="Genomic_DNA"/>
</dbReference>
<keyword evidence="5" id="KW-0711">Selenium</keyword>
<gene>
    <name evidence="9" type="ordered locus">M5M_11070</name>
</gene>
<dbReference type="PANTHER" id="PTHR10256:SF0">
    <property type="entry name" value="INACTIVE SELENIDE, WATER DIKINASE-LIKE PROTEIN-RELATED"/>
    <property type="match status" value="1"/>
</dbReference>
<dbReference type="InterPro" id="IPR016188">
    <property type="entry name" value="PurM-like_N"/>
</dbReference>
<keyword evidence="2" id="KW-0547">Nucleotide-binding</keyword>
<dbReference type="SUPFAM" id="SSF56042">
    <property type="entry name" value="PurM C-terminal domain-like"/>
    <property type="match status" value="1"/>
</dbReference>
<accession>K4KK64</accession>
<dbReference type="Pfam" id="PF00586">
    <property type="entry name" value="AIRS"/>
    <property type="match status" value="1"/>
</dbReference>